<keyword evidence="2 5" id="KW-0812">Transmembrane</keyword>
<dbReference type="RefSeq" id="WP_316781157.1">
    <property type="nucleotide sequence ID" value="NZ_JASMWN010000022.1"/>
</dbReference>
<keyword evidence="7" id="KW-1185">Reference proteome</keyword>
<dbReference type="SUPFAM" id="SSF161084">
    <property type="entry name" value="MAPEG domain-like"/>
    <property type="match status" value="1"/>
</dbReference>
<comment type="caution">
    <text evidence="6">The sequence shown here is derived from an EMBL/GenBank/DDBJ whole genome shotgun (WGS) entry which is preliminary data.</text>
</comment>
<keyword evidence="4 5" id="KW-0472">Membrane</keyword>
<dbReference type="Gene3D" id="1.20.120.550">
    <property type="entry name" value="Membrane associated eicosanoid/glutathione metabolism-like domain"/>
    <property type="match status" value="1"/>
</dbReference>
<accession>A0ABU3VJD9</accession>
<keyword evidence="3 5" id="KW-1133">Transmembrane helix</keyword>
<dbReference type="PANTHER" id="PTHR31004:SF1">
    <property type="entry name" value="TRANSMEMBRANE PROTEIN 79"/>
    <property type="match status" value="1"/>
</dbReference>
<proteinExistence type="predicted"/>
<evidence type="ECO:0000256" key="5">
    <source>
        <dbReference type="SAM" id="Phobius"/>
    </source>
</evidence>
<dbReference type="Proteomes" id="UP001255416">
    <property type="component" value="Unassembled WGS sequence"/>
</dbReference>
<evidence type="ECO:0000256" key="2">
    <source>
        <dbReference type="ARBA" id="ARBA00022692"/>
    </source>
</evidence>
<organism evidence="6 7">
    <name type="scientific">Sedimentitalea todarodis</name>
    <dbReference type="NCBI Taxonomy" id="1631240"/>
    <lineage>
        <taxon>Bacteria</taxon>
        <taxon>Pseudomonadati</taxon>
        <taxon>Pseudomonadota</taxon>
        <taxon>Alphaproteobacteria</taxon>
        <taxon>Rhodobacterales</taxon>
        <taxon>Paracoccaceae</taxon>
        <taxon>Sedimentitalea</taxon>
    </lineage>
</organism>
<dbReference type="EMBL" id="JASMWN010000022">
    <property type="protein sequence ID" value="MDU9006302.1"/>
    <property type="molecule type" value="Genomic_DNA"/>
</dbReference>
<dbReference type="InterPro" id="IPR001129">
    <property type="entry name" value="Membr-assoc_MAPEG"/>
</dbReference>
<dbReference type="Pfam" id="PF01124">
    <property type="entry name" value="MAPEG"/>
    <property type="match status" value="1"/>
</dbReference>
<evidence type="ECO:0000313" key="6">
    <source>
        <dbReference type="EMBL" id="MDU9006302.1"/>
    </source>
</evidence>
<dbReference type="PANTHER" id="PTHR31004">
    <property type="entry name" value="TRANSMEMBRANE PROTEIN 79"/>
    <property type="match status" value="1"/>
</dbReference>
<evidence type="ECO:0000256" key="4">
    <source>
        <dbReference type="ARBA" id="ARBA00023136"/>
    </source>
</evidence>
<evidence type="ECO:0000256" key="3">
    <source>
        <dbReference type="ARBA" id="ARBA00022989"/>
    </source>
</evidence>
<comment type="subcellular location">
    <subcellularLocation>
        <location evidence="1">Membrane</location>
    </subcellularLocation>
</comment>
<feature type="transmembrane region" description="Helical" evidence="5">
    <location>
        <begin position="93"/>
        <end position="126"/>
    </location>
</feature>
<protein>
    <submittedName>
        <fullName evidence="6">MAPEG family protein</fullName>
    </submittedName>
</protein>
<feature type="transmembrane region" description="Helical" evidence="5">
    <location>
        <begin position="37"/>
        <end position="58"/>
    </location>
</feature>
<reference evidence="7" key="1">
    <citation type="submission" date="2023-05" db="EMBL/GenBank/DDBJ databases">
        <title>Sedimentitalea sp. nov. JM2-8.</title>
        <authorList>
            <person name="Huang J."/>
        </authorList>
    </citation>
    <scope>NUCLEOTIDE SEQUENCE [LARGE SCALE GENOMIC DNA]</scope>
    <source>
        <strain evidence="7">KHS03</strain>
    </source>
</reference>
<dbReference type="InterPro" id="IPR023352">
    <property type="entry name" value="MAPEG-like_dom_sf"/>
</dbReference>
<evidence type="ECO:0000313" key="7">
    <source>
        <dbReference type="Proteomes" id="UP001255416"/>
    </source>
</evidence>
<name>A0ABU3VJD9_9RHOB</name>
<feature type="transmembrane region" description="Helical" evidence="5">
    <location>
        <begin position="7"/>
        <end position="25"/>
    </location>
</feature>
<sequence>MNKRPTIVIGMIAGALWSLAVVWAPQMPGLPFLPPQLALPGALFAPGLVMIAMIGRLAQRRFFDDTIIDGEDFEPQSRAWIDQRVLSNTTEQLILALVIWPFVALTLGGVVVVVMGFAFAIARLAFWIGYHVSAPLRGFGFAATFYPTVLAAVWSLVVWLF</sequence>
<evidence type="ECO:0000256" key="1">
    <source>
        <dbReference type="ARBA" id="ARBA00004370"/>
    </source>
</evidence>
<gene>
    <name evidence="6" type="ORF">QO231_20935</name>
</gene>
<feature type="transmembrane region" description="Helical" evidence="5">
    <location>
        <begin position="138"/>
        <end position="160"/>
    </location>
</feature>